<feature type="transmembrane region" description="Helical" evidence="2">
    <location>
        <begin position="29"/>
        <end position="49"/>
    </location>
</feature>
<gene>
    <name evidence="3" type="ORF">M6B38_174350</name>
</gene>
<keyword evidence="4" id="KW-1185">Reference proteome</keyword>
<feature type="compositionally biased region" description="Pro residues" evidence="1">
    <location>
        <begin position="52"/>
        <end position="65"/>
    </location>
</feature>
<evidence type="ECO:0000313" key="4">
    <source>
        <dbReference type="Proteomes" id="UP001140949"/>
    </source>
</evidence>
<evidence type="ECO:0000256" key="2">
    <source>
        <dbReference type="SAM" id="Phobius"/>
    </source>
</evidence>
<evidence type="ECO:0000313" key="3">
    <source>
        <dbReference type="EMBL" id="KAJ6806407.1"/>
    </source>
</evidence>
<reference evidence="3" key="1">
    <citation type="journal article" date="2023" name="GigaByte">
        <title>Genome assembly of the bearded iris, Iris pallida Lam.</title>
        <authorList>
            <person name="Bruccoleri R.E."/>
            <person name="Oakeley E.J."/>
            <person name="Faust A.M.E."/>
            <person name="Altorfer M."/>
            <person name="Dessus-Babus S."/>
            <person name="Burckhardt D."/>
            <person name="Oertli M."/>
            <person name="Naumann U."/>
            <person name="Petersen F."/>
            <person name="Wong J."/>
        </authorList>
    </citation>
    <scope>NUCLEOTIDE SEQUENCE</scope>
    <source>
        <strain evidence="3">GSM-AAB239-AS_SAM_17_03QT</strain>
    </source>
</reference>
<name>A0AAX6EQC1_IRIPA</name>
<comment type="caution">
    <text evidence="3">The sequence shown here is derived from an EMBL/GenBank/DDBJ whole genome shotgun (WGS) entry which is preliminary data.</text>
</comment>
<sequence>MAELKKMKVLPRRAPAPHHLKKLLFFKKYYRWALWLSLSLYFSYSGFLFPTPPRPRPGRRGPPPSGARDLRLRPPAELQPGLARRRREVPLAPLRGGGGHPRGAGGVPAGRLGPGGGRLLPRPGLRLLQLLHRQRLPLALPRPPAAPLRRAPRLRAAPVLEPLLRPRQRLRSLPRLRSLLPCHGGRGGGGRGTGVHAEVGAAADVRIAVAAPVIPPYVSPDVTEWAPRPEAVKRDIWVFFWGKMEVHPKNVSGRFYGRR</sequence>
<organism evidence="3 4">
    <name type="scientific">Iris pallida</name>
    <name type="common">Sweet iris</name>
    <dbReference type="NCBI Taxonomy" id="29817"/>
    <lineage>
        <taxon>Eukaryota</taxon>
        <taxon>Viridiplantae</taxon>
        <taxon>Streptophyta</taxon>
        <taxon>Embryophyta</taxon>
        <taxon>Tracheophyta</taxon>
        <taxon>Spermatophyta</taxon>
        <taxon>Magnoliopsida</taxon>
        <taxon>Liliopsida</taxon>
        <taxon>Asparagales</taxon>
        <taxon>Iridaceae</taxon>
        <taxon>Iridoideae</taxon>
        <taxon>Irideae</taxon>
        <taxon>Iris</taxon>
    </lineage>
</organism>
<dbReference type="EMBL" id="JANAVB010034617">
    <property type="protein sequence ID" value="KAJ6806407.1"/>
    <property type="molecule type" value="Genomic_DNA"/>
</dbReference>
<proteinExistence type="predicted"/>
<feature type="compositionally biased region" description="Gly residues" evidence="1">
    <location>
        <begin position="95"/>
        <end position="116"/>
    </location>
</feature>
<dbReference type="Proteomes" id="UP001140949">
    <property type="component" value="Unassembled WGS sequence"/>
</dbReference>
<reference evidence="3" key="2">
    <citation type="submission" date="2023-04" db="EMBL/GenBank/DDBJ databases">
        <authorList>
            <person name="Bruccoleri R.E."/>
            <person name="Oakeley E.J."/>
            <person name="Faust A.-M."/>
            <person name="Dessus-Babus S."/>
            <person name="Altorfer M."/>
            <person name="Burckhardt D."/>
            <person name="Oertli M."/>
            <person name="Naumann U."/>
            <person name="Petersen F."/>
            <person name="Wong J."/>
        </authorList>
    </citation>
    <scope>NUCLEOTIDE SEQUENCE</scope>
    <source>
        <strain evidence="3">GSM-AAB239-AS_SAM_17_03QT</strain>
        <tissue evidence="3">Leaf</tissue>
    </source>
</reference>
<keyword evidence="2" id="KW-0812">Transmembrane</keyword>
<evidence type="ECO:0000256" key="1">
    <source>
        <dbReference type="SAM" id="MobiDB-lite"/>
    </source>
</evidence>
<feature type="region of interest" description="Disordered" evidence="1">
    <location>
        <begin position="52"/>
        <end position="116"/>
    </location>
</feature>
<accession>A0AAX6EQC1</accession>
<protein>
    <submittedName>
        <fullName evidence="3">Glucuronosyltransferase</fullName>
    </submittedName>
</protein>
<keyword evidence="2" id="KW-0472">Membrane</keyword>
<dbReference type="AlphaFoldDB" id="A0AAX6EQC1"/>
<keyword evidence="2" id="KW-1133">Transmembrane helix</keyword>